<dbReference type="GO" id="GO:0015627">
    <property type="term" value="C:type II protein secretion system complex"/>
    <property type="evidence" value="ECO:0007669"/>
    <property type="project" value="InterPro"/>
</dbReference>
<dbReference type="RefSeq" id="WP_145444724.1">
    <property type="nucleotide sequence ID" value="NZ_CP036280.1"/>
</dbReference>
<gene>
    <name evidence="3" type="ORF">Pan265_03880</name>
</gene>
<dbReference type="InterPro" id="IPR012902">
    <property type="entry name" value="N_methyl_site"/>
</dbReference>
<reference evidence="3 4" key="1">
    <citation type="submission" date="2019-02" db="EMBL/GenBank/DDBJ databases">
        <title>Deep-cultivation of Planctomycetes and their phenomic and genomic characterization uncovers novel biology.</title>
        <authorList>
            <person name="Wiegand S."/>
            <person name="Jogler M."/>
            <person name="Boedeker C."/>
            <person name="Pinto D."/>
            <person name="Vollmers J."/>
            <person name="Rivas-Marin E."/>
            <person name="Kohn T."/>
            <person name="Peeters S.H."/>
            <person name="Heuer A."/>
            <person name="Rast P."/>
            <person name="Oberbeckmann S."/>
            <person name="Bunk B."/>
            <person name="Jeske O."/>
            <person name="Meyerdierks A."/>
            <person name="Storesund J.E."/>
            <person name="Kallscheuer N."/>
            <person name="Luecker S."/>
            <person name="Lage O.M."/>
            <person name="Pohl T."/>
            <person name="Merkel B.J."/>
            <person name="Hornburger P."/>
            <person name="Mueller R.-W."/>
            <person name="Bruemmer F."/>
            <person name="Labrenz M."/>
            <person name="Spormann A.M."/>
            <person name="Op den Camp H."/>
            <person name="Overmann J."/>
            <person name="Amann R."/>
            <person name="Jetten M.S.M."/>
            <person name="Mascher T."/>
            <person name="Medema M.H."/>
            <person name="Devos D.P."/>
            <person name="Kaster A.-K."/>
            <person name="Ovreas L."/>
            <person name="Rohde M."/>
            <person name="Galperin M.Y."/>
            <person name="Jogler C."/>
        </authorList>
    </citation>
    <scope>NUCLEOTIDE SEQUENCE [LARGE SCALE GENOMIC DNA]</scope>
    <source>
        <strain evidence="3 4">Pan265</strain>
    </source>
</reference>
<dbReference type="SUPFAM" id="SSF54523">
    <property type="entry name" value="Pili subunits"/>
    <property type="match status" value="1"/>
</dbReference>
<dbReference type="Pfam" id="PF07963">
    <property type="entry name" value="N_methyl"/>
    <property type="match status" value="1"/>
</dbReference>
<dbReference type="InterPro" id="IPR045584">
    <property type="entry name" value="Pilin-like"/>
</dbReference>
<dbReference type="EMBL" id="CP036280">
    <property type="protein sequence ID" value="QDU70560.1"/>
    <property type="molecule type" value="Genomic_DNA"/>
</dbReference>
<keyword evidence="2" id="KW-0472">Membrane</keyword>
<evidence type="ECO:0000256" key="1">
    <source>
        <dbReference type="ARBA" id="ARBA00022481"/>
    </source>
</evidence>
<dbReference type="Gene3D" id="3.30.700.10">
    <property type="entry name" value="Glycoprotein, Type 4 Pilin"/>
    <property type="match status" value="1"/>
</dbReference>
<evidence type="ECO:0000313" key="3">
    <source>
        <dbReference type="EMBL" id="QDU70560.1"/>
    </source>
</evidence>
<dbReference type="PRINTS" id="PR00813">
    <property type="entry name" value="BCTERIALGSPG"/>
</dbReference>
<feature type="transmembrane region" description="Helical" evidence="2">
    <location>
        <begin position="12"/>
        <end position="36"/>
    </location>
</feature>
<dbReference type="InterPro" id="IPR027558">
    <property type="entry name" value="Pre_pil_HX9DG_C"/>
</dbReference>
<name>A0A518BUA7_9BACT</name>
<keyword evidence="4" id="KW-1185">Reference proteome</keyword>
<dbReference type="Proteomes" id="UP000320386">
    <property type="component" value="Chromosome"/>
</dbReference>
<organism evidence="3 4">
    <name type="scientific">Mucisphaera calidilacus</name>
    <dbReference type="NCBI Taxonomy" id="2527982"/>
    <lineage>
        <taxon>Bacteria</taxon>
        <taxon>Pseudomonadati</taxon>
        <taxon>Planctomycetota</taxon>
        <taxon>Phycisphaerae</taxon>
        <taxon>Phycisphaerales</taxon>
        <taxon>Phycisphaeraceae</taxon>
        <taxon>Mucisphaera</taxon>
    </lineage>
</organism>
<keyword evidence="1" id="KW-0488">Methylation</keyword>
<evidence type="ECO:0008006" key="5">
    <source>
        <dbReference type="Google" id="ProtNLM"/>
    </source>
</evidence>
<evidence type="ECO:0000313" key="4">
    <source>
        <dbReference type="Proteomes" id="UP000320386"/>
    </source>
</evidence>
<dbReference type="PROSITE" id="PS00409">
    <property type="entry name" value="PROKAR_NTER_METHYL"/>
    <property type="match status" value="1"/>
</dbReference>
<keyword evidence="2" id="KW-1133">Transmembrane helix</keyword>
<dbReference type="GO" id="GO:0015628">
    <property type="term" value="P:protein secretion by the type II secretion system"/>
    <property type="evidence" value="ECO:0007669"/>
    <property type="project" value="InterPro"/>
</dbReference>
<dbReference type="InterPro" id="IPR000983">
    <property type="entry name" value="Bac_GSPG_pilin"/>
</dbReference>
<proteinExistence type="predicted"/>
<sequence>MMVLSLPRDRRGFTLIELLVVISIIALLIGILLPALGAARDTARRLQCSTNVRTLMGASVAYAFDNRDGVFVSDAEEDGTDSFLHLYSHERRGFTGGGGFGKVSGYLGGDQYDVLICPSTTDFVDEDDVVQQSRGFGSNPADRFILRAPRVVVETAPRNGDEASGHSYEIFAWADGGTYPNGLTVDGSNDALSIRMAGGAPDGDDRIKTERWLPNPSQVMLIFDSDGAGKNSFPDADGAGSDAMTDNHVKGLKGDIDDPPGSGGANVGFIDGHVSFVQASGDFIDTQLDSYNGPPEDTAWWQSFYPDVSIETDRNGNPLYRYTN</sequence>
<dbReference type="AlphaFoldDB" id="A0A518BUA7"/>
<accession>A0A518BUA7</accession>
<dbReference type="NCBIfam" id="TIGR02532">
    <property type="entry name" value="IV_pilin_GFxxxE"/>
    <property type="match status" value="1"/>
</dbReference>
<keyword evidence="2" id="KW-0812">Transmembrane</keyword>
<dbReference type="KEGG" id="mcad:Pan265_03880"/>
<evidence type="ECO:0000256" key="2">
    <source>
        <dbReference type="SAM" id="Phobius"/>
    </source>
</evidence>
<protein>
    <recommendedName>
        <fullName evidence="5">Prepilin-type N-terminal cleavage/methylation domain-containing protein</fullName>
    </recommendedName>
</protein>
<dbReference type="PANTHER" id="PTHR30093">
    <property type="entry name" value="GENERAL SECRETION PATHWAY PROTEIN G"/>
    <property type="match status" value="1"/>
</dbReference>
<dbReference type="NCBIfam" id="TIGR04294">
    <property type="entry name" value="pre_pil_HX9DG"/>
    <property type="match status" value="1"/>
</dbReference>